<organism evidence="1 2">
    <name type="scientific">Saprolegnia parasitica (strain CBS 223.65)</name>
    <dbReference type="NCBI Taxonomy" id="695850"/>
    <lineage>
        <taxon>Eukaryota</taxon>
        <taxon>Sar</taxon>
        <taxon>Stramenopiles</taxon>
        <taxon>Oomycota</taxon>
        <taxon>Saprolegniomycetes</taxon>
        <taxon>Saprolegniales</taxon>
        <taxon>Saprolegniaceae</taxon>
        <taxon>Saprolegnia</taxon>
    </lineage>
</organism>
<reference evidence="1 2" key="1">
    <citation type="journal article" date="2013" name="PLoS Genet.">
        <title>Distinctive expansion of potential virulence genes in the genome of the oomycete fish pathogen Saprolegnia parasitica.</title>
        <authorList>
            <person name="Jiang R.H."/>
            <person name="de Bruijn I."/>
            <person name="Haas B.J."/>
            <person name="Belmonte R."/>
            <person name="Lobach L."/>
            <person name="Christie J."/>
            <person name="van den Ackerveken G."/>
            <person name="Bottin A."/>
            <person name="Bulone V."/>
            <person name="Diaz-Moreno S.M."/>
            <person name="Dumas B."/>
            <person name="Fan L."/>
            <person name="Gaulin E."/>
            <person name="Govers F."/>
            <person name="Grenville-Briggs L.J."/>
            <person name="Horner N.R."/>
            <person name="Levin J.Z."/>
            <person name="Mammella M."/>
            <person name="Meijer H.J."/>
            <person name="Morris P."/>
            <person name="Nusbaum C."/>
            <person name="Oome S."/>
            <person name="Phillips A.J."/>
            <person name="van Rooyen D."/>
            <person name="Rzeszutek E."/>
            <person name="Saraiva M."/>
            <person name="Secombes C.J."/>
            <person name="Seidl M.F."/>
            <person name="Snel B."/>
            <person name="Stassen J.H."/>
            <person name="Sykes S."/>
            <person name="Tripathy S."/>
            <person name="van den Berg H."/>
            <person name="Vega-Arreguin J.C."/>
            <person name="Wawra S."/>
            <person name="Young S.K."/>
            <person name="Zeng Q."/>
            <person name="Dieguez-Uribeondo J."/>
            <person name="Russ C."/>
            <person name="Tyler B.M."/>
            <person name="van West P."/>
        </authorList>
    </citation>
    <scope>NUCLEOTIDE SEQUENCE [LARGE SCALE GENOMIC DNA]</scope>
    <source>
        <strain evidence="1 2">CBS 223.65</strain>
    </source>
</reference>
<proteinExistence type="predicted"/>
<dbReference type="GeneID" id="24127913"/>
<dbReference type="Proteomes" id="UP000030745">
    <property type="component" value="Unassembled WGS sequence"/>
</dbReference>
<dbReference type="OrthoDB" id="10513104at2759"/>
<keyword evidence="2" id="KW-1185">Reference proteome</keyword>
<gene>
    <name evidence="1" type="ORF">SPRG_05521</name>
</gene>
<evidence type="ECO:0000313" key="2">
    <source>
        <dbReference type="Proteomes" id="UP000030745"/>
    </source>
</evidence>
<dbReference type="RefSeq" id="XP_012199630.1">
    <property type="nucleotide sequence ID" value="XM_012344240.1"/>
</dbReference>
<protein>
    <submittedName>
        <fullName evidence="1">Uncharacterized protein</fullName>
    </submittedName>
</protein>
<name>A0A067CK45_SAPPC</name>
<accession>A0A067CK45</accession>
<sequence>MSKHLQFFLKMQLPHADFLYAAVCAVLDTHANAANAVCFAGAEVPAYLDILVLVRLGTDLGHAATCSDTTPMVPGHQVLSGLPATAETTRLGDFQKSIDDGRQSEFKARLAMHHLYQVSKSFTKALLDASDSGVASGLLAALVNQALDAHRDLLATLRAAVAQWSMAQLQLQLFVTRGDALDATRLYAVTTLDDAIQATVARLRRCETSVADFVHRLSSHVMPTGLPYLTQNDMALRFGAAPEAASAPPTDPSGIDASEPLGQDVLEEVATPRDAVGEMSRVDEIALVCLHDMQPLLAKDDEEATRDDEGSLPASRVAATVVDETMLSEDAGESQDSAAIKTNDDDVNEPATLTSFFCEAHEASEARNELGAAMGESNQEVPSMEQTPGTVAIADLASAASDKSQTSSTPNCLEADDELEYEIIRKDDEGYFFEPTPSMAVDAPYWLNIHYC</sequence>
<evidence type="ECO:0000313" key="1">
    <source>
        <dbReference type="EMBL" id="KDO29565.1"/>
    </source>
</evidence>
<dbReference type="AlphaFoldDB" id="A0A067CK45"/>
<dbReference type="VEuPathDB" id="FungiDB:SPRG_05521"/>
<dbReference type="KEGG" id="spar:SPRG_05521"/>
<dbReference type="EMBL" id="KK583205">
    <property type="protein sequence ID" value="KDO29565.1"/>
    <property type="molecule type" value="Genomic_DNA"/>
</dbReference>